<keyword evidence="2" id="KW-1185">Reference proteome</keyword>
<sequence>MAAAAAAEAVLSSIKPVSSLASAASALTDEQLSILQFLCNKNLERAMRILDLGGVERVVAEPSKRTVFRVLGESKGCDQYVCFPKHFCSCHSFFYDVVARGEQLHCKHQLAARLSSALELCKEVIVSDQQLALMLLQI</sequence>
<organism evidence="1 2">
    <name type="scientific">Diphasiastrum complanatum</name>
    <name type="common">Issler's clubmoss</name>
    <name type="synonym">Lycopodium complanatum</name>
    <dbReference type="NCBI Taxonomy" id="34168"/>
    <lineage>
        <taxon>Eukaryota</taxon>
        <taxon>Viridiplantae</taxon>
        <taxon>Streptophyta</taxon>
        <taxon>Embryophyta</taxon>
        <taxon>Tracheophyta</taxon>
        <taxon>Lycopodiopsida</taxon>
        <taxon>Lycopodiales</taxon>
        <taxon>Lycopodiaceae</taxon>
        <taxon>Lycopodioideae</taxon>
        <taxon>Diphasiastrum</taxon>
    </lineage>
</organism>
<comment type="caution">
    <text evidence="1">The sequence shown here is derived from an EMBL/GenBank/DDBJ whole genome shotgun (WGS) entry which is preliminary data.</text>
</comment>
<evidence type="ECO:0000313" key="1">
    <source>
        <dbReference type="EMBL" id="KAJ7563237.1"/>
    </source>
</evidence>
<gene>
    <name evidence="1" type="ORF">O6H91_03G102200</name>
</gene>
<protein>
    <submittedName>
        <fullName evidence="1">Uncharacterized protein</fullName>
    </submittedName>
</protein>
<accession>A0ACC2EAE4</accession>
<proteinExistence type="predicted"/>
<evidence type="ECO:0000313" key="2">
    <source>
        <dbReference type="Proteomes" id="UP001162992"/>
    </source>
</evidence>
<name>A0ACC2EAE4_DIPCM</name>
<reference evidence="2" key="1">
    <citation type="journal article" date="2024" name="Proc. Natl. Acad. Sci. U.S.A.">
        <title>Extraordinary preservation of gene collinearity over three hundred million years revealed in homosporous lycophytes.</title>
        <authorList>
            <person name="Li C."/>
            <person name="Wickell D."/>
            <person name="Kuo L.Y."/>
            <person name="Chen X."/>
            <person name="Nie B."/>
            <person name="Liao X."/>
            <person name="Peng D."/>
            <person name="Ji J."/>
            <person name="Jenkins J."/>
            <person name="Williams M."/>
            <person name="Shu S."/>
            <person name="Plott C."/>
            <person name="Barry K."/>
            <person name="Rajasekar S."/>
            <person name="Grimwood J."/>
            <person name="Han X."/>
            <person name="Sun S."/>
            <person name="Hou Z."/>
            <person name="He W."/>
            <person name="Dai G."/>
            <person name="Sun C."/>
            <person name="Schmutz J."/>
            <person name="Leebens-Mack J.H."/>
            <person name="Li F.W."/>
            <person name="Wang L."/>
        </authorList>
    </citation>
    <scope>NUCLEOTIDE SEQUENCE [LARGE SCALE GENOMIC DNA]</scope>
    <source>
        <strain evidence="2">cv. PW_Plant_1</strain>
    </source>
</reference>
<dbReference type="Proteomes" id="UP001162992">
    <property type="component" value="Chromosome 3"/>
</dbReference>
<dbReference type="EMBL" id="CM055094">
    <property type="protein sequence ID" value="KAJ7563237.1"/>
    <property type="molecule type" value="Genomic_DNA"/>
</dbReference>